<comment type="caution">
    <text evidence="1">The sequence shown here is derived from an EMBL/GenBank/DDBJ whole genome shotgun (WGS) entry which is preliminary data.</text>
</comment>
<evidence type="ECO:0000313" key="1">
    <source>
        <dbReference type="EMBL" id="KAF2473915.1"/>
    </source>
</evidence>
<proteinExistence type="predicted"/>
<name>A0ACB6R6H2_9PLEO</name>
<reference evidence="1" key="1">
    <citation type="journal article" date="2020" name="Stud. Mycol.">
        <title>101 Dothideomycetes genomes: a test case for predicting lifestyles and emergence of pathogens.</title>
        <authorList>
            <person name="Haridas S."/>
            <person name="Albert R."/>
            <person name="Binder M."/>
            <person name="Bloem J."/>
            <person name="Labutti K."/>
            <person name="Salamov A."/>
            <person name="Andreopoulos B."/>
            <person name="Baker S."/>
            <person name="Barry K."/>
            <person name="Bills G."/>
            <person name="Bluhm B."/>
            <person name="Cannon C."/>
            <person name="Castanera R."/>
            <person name="Culley D."/>
            <person name="Daum C."/>
            <person name="Ezra D."/>
            <person name="Gonzalez J."/>
            <person name="Henrissat B."/>
            <person name="Kuo A."/>
            <person name="Liang C."/>
            <person name="Lipzen A."/>
            <person name="Lutzoni F."/>
            <person name="Magnuson J."/>
            <person name="Mondo S."/>
            <person name="Nolan M."/>
            <person name="Ohm R."/>
            <person name="Pangilinan J."/>
            <person name="Park H.-J."/>
            <person name="Ramirez L."/>
            <person name="Alfaro M."/>
            <person name="Sun H."/>
            <person name="Tritt A."/>
            <person name="Yoshinaga Y."/>
            <person name="Zwiers L.-H."/>
            <person name="Turgeon B."/>
            <person name="Goodwin S."/>
            <person name="Spatafora J."/>
            <person name="Crous P."/>
            <person name="Grigoriev I."/>
        </authorList>
    </citation>
    <scope>NUCLEOTIDE SEQUENCE</scope>
    <source>
        <strain evidence="1">ATCC 200398</strain>
    </source>
</reference>
<evidence type="ECO:0000313" key="2">
    <source>
        <dbReference type="Proteomes" id="UP000799755"/>
    </source>
</evidence>
<keyword evidence="2" id="KW-1185">Reference proteome</keyword>
<dbReference type="Proteomes" id="UP000799755">
    <property type="component" value="Unassembled WGS sequence"/>
</dbReference>
<gene>
    <name evidence="1" type="ORF">BDR25DRAFT_126049</name>
</gene>
<protein>
    <submittedName>
        <fullName evidence="1">SGNH hydrolase</fullName>
    </submittedName>
</protein>
<organism evidence="1 2">
    <name type="scientific">Lindgomyces ingoldianus</name>
    <dbReference type="NCBI Taxonomy" id="673940"/>
    <lineage>
        <taxon>Eukaryota</taxon>
        <taxon>Fungi</taxon>
        <taxon>Dikarya</taxon>
        <taxon>Ascomycota</taxon>
        <taxon>Pezizomycotina</taxon>
        <taxon>Dothideomycetes</taxon>
        <taxon>Pleosporomycetidae</taxon>
        <taxon>Pleosporales</taxon>
        <taxon>Lindgomycetaceae</taxon>
        <taxon>Lindgomyces</taxon>
    </lineage>
</organism>
<sequence length="270" mass="30153">MSDSTELPEIVLFGDSLTQWGFDENTRGFGWVLENKYEGKAIVLNEGVAGYTSTWLKPRFREIIERATESTASPTLLITIFLGANDACLPPAGAHVPLPKFEDNIRDYVETILDEEGLENTKIVLITPPPINIPDPNPDEIDIGPAASAAEEYDAKKSRGYRTYMSKKQYGDKIMEIAAFYEETGRVAGLNYWKALIDAGLADQNRSGEEDEYHEDRLPGCGLKWAKAFKKGYFTDGLHLDGLAYDVLSKELLDLVLTKWPELAPEKVEL</sequence>
<accession>A0ACB6R6H2</accession>
<dbReference type="EMBL" id="MU003499">
    <property type="protein sequence ID" value="KAF2473915.1"/>
    <property type="molecule type" value="Genomic_DNA"/>
</dbReference>
<keyword evidence="1" id="KW-0378">Hydrolase</keyword>